<dbReference type="Proteomes" id="UP001305779">
    <property type="component" value="Unassembled WGS sequence"/>
</dbReference>
<feature type="region of interest" description="Disordered" evidence="1">
    <location>
        <begin position="257"/>
        <end position="276"/>
    </location>
</feature>
<feature type="region of interest" description="Disordered" evidence="1">
    <location>
        <begin position="285"/>
        <end position="495"/>
    </location>
</feature>
<feature type="compositionally biased region" description="Polar residues" evidence="1">
    <location>
        <begin position="169"/>
        <end position="180"/>
    </location>
</feature>
<feature type="compositionally biased region" description="Gly residues" evidence="1">
    <location>
        <begin position="115"/>
        <end position="131"/>
    </location>
</feature>
<feature type="compositionally biased region" description="Low complexity" evidence="1">
    <location>
        <begin position="627"/>
        <end position="652"/>
    </location>
</feature>
<evidence type="ECO:0000313" key="2">
    <source>
        <dbReference type="EMBL" id="KAK4496268.1"/>
    </source>
</evidence>
<feature type="compositionally biased region" description="Low complexity" evidence="1">
    <location>
        <begin position="263"/>
        <end position="276"/>
    </location>
</feature>
<name>A0ABR0E4R6_ZASCE</name>
<proteinExistence type="predicted"/>
<feature type="region of interest" description="Disordered" evidence="1">
    <location>
        <begin position="98"/>
        <end position="185"/>
    </location>
</feature>
<feature type="region of interest" description="Disordered" evidence="1">
    <location>
        <begin position="216"/>
        <end position="245"/>
    </location>
</feature>
<reference evidence="2 3" key="1">
    <citation type="journal article" date="2023" name="G3 (Bethesda)">
        <title>A chromosome-level genome assembly of Zasmidium syzygii isolated from banana leaves.</title>
        <authorList>
            <person name="van Westerhoven A.C."/>
            <person name="Mehrabi R."/>
            <person name="Talebi R."/>
            <person name="Steentjes M.B.F."/>
            <person name="Corcolon B."/>
            <person name="Chong P.A."/>
            <person name="Kema G.H.J."/>
            <person name="Seidl M.F."/>
        </authorList>
    </citation>
    <scope>NUCLEOTIDE SEQUENCE [LARGE SCALE GENOMIC DNA]</scope>
    <source>
        <strain evidence="2 3">P124</strain>
    </source>
</reference>
<feature type="compositionally biased region" description="Low complexity" evidence="1">
    <location>
        <begin position="316"/>
        <end position="327"/>
    </location>
</feature>
<sequence>MDLARARMLADLGTATRDRVSAPLEGNITARAAEREEARIRAENRARQQLIIDGPADGDKEDKEQHRALSLWNTPATFGGGGDDADDLLNRFDGQGHRRQLHDRVVGQHDRGREFQGGGNGNMQHRGGPGVGRDYPPPRAPREPLADPNRQRAPSPRAAGTRRFVPTRQGLTPNAANTPQHGGIPAIGQQLASRVQGLSASGTAPILSSSTPIAQASPHLAVQPPARSASPALSTASSTSTLNPGVADAQARIRAQFARDQQARSATPAASPSTQPAATITIHAAEDTENIDPNSSTADTSRPAASPFIPSDGHDAPWPSWEAPPAALHSSPADPKVAQAQRAIKAHLGSQQGSQSTDDPATASSFATSTPTSLRAPHLSRRRVTDGGATNGAASSPAAPMPSASAASSHNAGPNGIVPRDRVALTNGTGSSNPLPRSRATNGASPSPAPTAPTSSRAAAQASPAPAASMSSPTVAQQAPRPSAAGANSQVANGPRFVQDDPIIMKALINAKKRTPKELDAIEKHYAEFPENRPALDKARQHLARKYVQLAADGDQDEVEAYLRGQHPDPRWLIEAAFSAWAGATPEDATHPTVQAIIKATEIKKREAEQSANPPNATPTAQPPTPNGNAPLSASSNGSAAAANTNSTAGSTPTPPRTALGTLAATFLNAAGRFLESREVQLPVPVTAHLLLTSRTNDFNPLSLADAMESIAKCLSKPKASD</sequence>
<feature type="compositionally biased region" description="Low complexity" evidence="1">
    <location>
        <begin position="224"/>
        <end position="242"/>
    </location>
</feature>
<feature type="region of interest" description="Disordered" evidence="1">
    <location>
        <begin position="605"/>
        <end position="658"/>
    </location>
</feature>
<feature type="compositionally biased region" description="Low complexity" evidence="1">
    <location>
        <begin position="440"/>
        <end position="476"/>
    </location>
</feature>
<feature type="compositionally biased region" description="Polar residues" evidence="1">
    <location>
        <begin position="291"/>
        <end position="300"/>
    </location>
</feature>
<comment type="caution">
    <text evidence="2">The sequence shown here is derived from an EMBL/GenBank/DDBJ whole genome shotgun (WGS) entry which is preliminary data.</text>
</comment>
<dbReference type="EMBL" id="JAXOVC010000010">
    <property type="protein sequence ID" value="KAK4496268.1"/>
    <property type="molecule type" value="Genomic_DNA"/>
</dbReference>
<feature type="compositionally biased region" description="Basic and acidic residues" evidence="1">
    <location>
        <begin position="98"/>
        <end position="114"/>
    </location>
</feature>
<protein>
    <submittedName>
        <fullName evidence="2">Uncharacterized protein</fullName>
    </submittedName>
</protein>
<evidence type="ECO:0000256" key="1">
    <source>
        <dbReference type="SAM" id="MobiDB-lite"/>
    </source>
</evidence>
<accession>A0ABR0E4R6</accession>
<gene>
    <name evidence="2" type="ORF">PRZ48_012248</name>
</gene>
<feature type="compositionally biased region" description="Low complexity" evidence="1">
    <location>
        <begin position="356"/>
        <end position="373"/>
    </location>
</feature>
<evidence type="ECO:0000313" key="3">
    <source>
        <dbReference type="Proteomes" id="UP001305779"/>
    </source>
</evidence>
<keyword evidence="3" id="KW-1185">Reference proteome</keyword>
<organism evidence="2 3">
    <name type="scientific">Zasmidium cellare</name>
    <name type="common">Wine cellar mold</name>
    <name type="synonym">Racodium cellare</name>
    <dbReference type="NCBI Taxonomy" id="395010"/>
    <lineage>
        <taxon>Eukaryota</taxon>
        <taxon>Fungi</taxon>
        <taxon>Dikarya</taxon>
        <taxon>Ascomycota</taxon>
        <taxon>Pezizomycotina</taxon>
        <taxon>Dothideomycetes</taxon>
        <taxon>Dothideomycetidae</taxon>
        <taxon>Mycosphaerellales</taxon>
        <taxon>Mycosphaerellaceae</taxon>
        <taxon>Zasmidium</taxon>
    </lineage>
</organism>
<feature type="compositionally biased region" description="Polar residues" evidence="1">
    <location>
        <begin position="426"/>
        <end position="435"/>
    </location>
</feature>
<feature type="compositionally biased region" description="Low complexity" evidence="1">
    <location>
        <begin position="393"/>
        <end position="409"/>
    </location>
</feature>